<dbReference type="AlphaFoldDB" id="A0A2I0K819"/>
<gene>
    <name evidence="2" type="ORF">CRG98_014900</name>
</gene>
<evidence type="ECO:0000256" key="1">
    <source>
        <dbReference type="SAM" id="MobiDB-lite"/>
    </source>
</evidence>
<protein>
    <submittedName>
        <fullName evidence="2">Uncharacterized protein</fullName>
    </submittedName>
</protein>
<accession>A0A2I0K819</accession>
<dbReference type="Proteomes" id="UP000233551">
    <property type="component" value="Unassembled WGS sequence"/>
</dbReference>
<organism evidence="2 3">
    <name type="scientific">Punica granatum</name>
    <name type="common">Pomegranate</name>
    <dbReference type="NCBI Taxonomy" id="22663"/>
    <lineage>
        <taxon>Eukaryota</taxon>
        <taxon>Viridiplantae</taxon>
        <taxon>Streptophyta</taxon>
        <taxon>Embryophyta</taxon>
        <taxon>Tracheophyta</taxon>
        <taxon>Spermatophyta</taxon>
        <taxon>Magnoliopsida</taxon>
        <taxon>eudicotyledons</taxon>
        <taxon>Gunneridae</taxon>
        <taxon>Pentapetalae</taxon>
        <taxon>rosids</taxon>
        <taxon>malvids</taxon>
        <taxon>Myrtales</taxon>
        <taxon>Lythraceae</taxon>
        <taxon>Punica</taxon>
    </lineage>
</organism>
<proteinExistence type="predicted"/>
<evidence type="ECO:0000313" key="3">
    <source>
        <dbReference type="Proteomes" id="UP000233551"/>
    </source>
</evidence>
<evidence type="ECO:0000313" key="2">
    <source>
        <dbReference type="EMBL" id="PKI64684.1"/>
    </source>
</evidence>
<comment type="caution">
    <text evidence="2">The sequence shown here is derived from an EMBL/GenBank/DDBJ whole genome shotgun (WGS) entry which is preliminary data.</text>
</comment>
<keyword evidence="3" id="KW-1185">Reference proteome</keyword>
<reference evidence="2 3" key="1">
    <citation type="submission" date="2017-11" db="EMBL/GenBank/DDBJ databases">
        <title>De-novo sequencing of pomegranate (Punica granatum L.) genome.</title>
        <authorList>
            <person name="Akparov Z."/>
            <person name="Amiraslanov A."/>
            <person name="Hajiyeva S."/>
            <person name="Abbasov M."/>
            <person name="Kaur K."/>
            <person name="Hamwieh A."/>
            <person name="Solovyev V."/>
            <person name="Salamov A."/>
            <person name="Braich B."/>
            <person name="Kosarev P."/>
            <person name="Mahmoud A."/>
            <person name="Hajiyev E."/>
            <person name="Babayeva S."/>
            <person name="Izzatullayeva V."/>
            <person name="Mammadov A."/>
            <person name="Mammadov A."/>
            <person name="Sharifova S."/>
            <person name="Ojaghi J."/>
            <person name="Eynullazada K."/>
            <person name="Bayramov B."/>
            <person name="Abdulazimova A."/>
            <person name="Shahmuradov I."/>
        </authorList>
    </citation>
    <scope>NUCLEOTIDE SEQUENCE [LARGE SCALE GENOMIC DNA]</scope>
    <source>
        <strain evidence="3">cv. AG2017</strain>
        <tissue evidence="2">Leaf</tissue>
    </source>
</reference>
<feature type="region of interest" description="Disordered" evidence="1">
    <location>
        <begin position="70"/>
        <end position="91"/>
    </location>
</feature>
<dbReference type="EMBL" id="PGOL01000797">
    <property type="protein sequence ID" value="PKI64684.1"/>
    <property type="molecule type" value="Genomic_DNA"/>
</dbReference>
<sequence length="136" mass="15073">MEDFEPGFHFRTRIPIVENEGELLGRFLSYMENDEATELRSVAITFRQPLVPRALAIPMAIALMPVPKSAHTLSSSSSNPPPGVDQLGGICDQINEDLDFRPWDQDPLLDGKRQISPMLAPNYVLEGPPLVNPLPP</sequence>
<name>A0A2I0K819_PUNGR</name>